<evidence type="ECO:0000256" key="11">
    <source>
        <dbReference type="ARBA" id="ARBA00022840"/>
    </source>
</evidence>
<dbReference type="FunFam" id="3.80.10.10:FF:000041">
    <property type="entry name" value="LRR receptor-like serine/threonine-protein kinase ERECTA"/>
    <property type="match status" value="1"/>
</dbReference>
<dbReference type="InterPro" id="IPR008271">
    <property type="entry name" value="Ser/Thr_kinase_AS"/>
</dbReference>
<sequence>MERRCVRPHLGLSKQVRTLPRAIMWTACLRILLLSSLIVTVLSQGATDFISIDCGGQFGFKDLTDIEWSTDERYLDSIAVLRNRSVAVPATTTLDEKTSKTLANAELVKTAMVFRPGVEGISPSKYCYVVKVQNATNYLVRAIFPSSNLTARDSNIDLTRYNTRFYFTVDSTFISTIDLDPVAPKTVELVVTPLDTNMYICFVPLEDRSSMPAVSTIELRPLPDSLYLNDRVYGSASGTTTDEVAPANTGRRTSYLLTVSRLNFGGNTSMPPIRYPIDKHDRLWHPAGSNDTTEPTTFKRSSTTDSTFPHRIENWDYPVDVLQTAWEGRNSLVNVTFTFNITAAGGGGSMPTIATFYFSVVLFDVDGRSGRIEDIYLDEDGSETLWGEQANVYNDSAWHWYNYKQTFTSKSPIFVFQPNSSLPAMINAFEVLGEFEAETVRTLAEEDKSIRNFTNSLDQKLDLFVDTEGDPCLPVPWNWIVCSIETPPRITQINVTSIGAKGTIPSQFGTLDRLTALDLSNNSFRGPLPPSLASIRTLRILNLADNRLSGDLPLFKKNTLLNLQILLLRNNNFTGNLSSLFSGFGSKSSVSKINLSNNSFTGTLPKELGQLQKLQELDLSWNDLSISPGDEVIGKTINSSTQLRILNLQHNRITGVVPPEIWESNSLETVDLSNNKFDTLNLTSWCSLIKKTGNMDLNALKQKVNLTNNTITNVIFPCQDQLNKLQRPAHTDDLIQVSSGFIVLANNPYCTGVRKNDPNMAQRYVCRSNQFYNFWDVDSANKNVIITASVVSGVIVLLMACVLLVVLRKTWKRMKELRQIQEELAKEDVRPPFFKYDELKAAAGDFSEKNKLGEGGFGAVYKAVLKDQIVAVKVLEQTDQNIHDFLKETVLITGIKHKHLIQLKGCCVRDRKRLLVYEYAENKNLADALWDPERTYGLNWEQRFKICVGVAKGLCYLHEELQPRIIHRDIKAQNILLDNNWEAKIADFGLALPVQEQAGGSSSTQIATRIGGTLGYFSPEYATSGKVTEKLDVFSYGILVLEILSGRKCIDLSLTYEPDQIFLKDWTFKKYSEGKVLDIVEKAVLATGSPEEILPVIKTALSCLHDNYEKRPSMSQVVNMLSGKSPDEVALDIIGQLKEQERMYQDLLDVSIRGKDNNDAERRLLQSTLLQSSSNDPQSIIQMSVTRPR</sequence>
<comment type="catalytic activity">
    <reaction evidence="17">
        <text>L-seryl-[protein] + ATP = O-phospho-L-seryl-[protein] + ADP + H(+)</text>
        <dbReference type="Rhea" id="RHEA:17989"/>
        <dbReference type="Rhea" id="RHEA-COMP:9863"/>
        <dbReference type="Rhea" id="RHEA-COMP:11604"/>
        <dbReference type="ChEBI" id="CHEBI:15378"/>
        <dbReference type="ChEBI" id="CHEBI:29999"/>
        <dbReference type="ChEBI" id="CHEBI:30616"/>
        <dbReference type="ChEBI" id="CHEBI:83421"/>
        <dbReference type="ChEBI" id="CHEBI:456216"/>
        <dbReference type="EC" id="2.7.11.1"/>
    </reaction>
</comment>
<evidence type="ECO:0000259" key="20">
    <source>
        <dbReference type="PROSITE" id="PS50011"/>
    </source>
</evidence>
<evidence type="ECO:0000256" key="6">
    <source>
        <dbReference type="ARBA" id="ARBA00022692"/>
    </source>
</evidence>
<comment type="subcellular location">
    <subcellularLocation>
        <location evidence="1">Membrane</location>
        <topology evidence="1">Single-pass type I membrane protein</topology>
    </subcellularLocation>
</comment>
<evidence type="ECO:0000256" key="14">
    <source>
        <dbReference type="ARBA" id="ARBA00023170"/>
    </source>
</evidence>
<evidence type="ECO:0000313" key="22">
    <source>
        <dbReference type="Proteomes" id="UP001633002"/>
    </source>
</evidence>
<keyword evidence="8" id="KW-0677">Repeat</keyword>
<dbReference type="SMART" id="SM00220">
    <property type="entry name" value="S_TKc"/>
    <property type="match status" value="1"/>
</dbReference>
<keyword evidence="5" id="KW-0808">Transferase</keyword>
<evidence type="ECO:0000256" key="19">
    <source>
        <dbReference type="SAM" id="Phobius"/>
    </source>
</evidence>
<dbReference type="PROSITE" id="PS00108">
    <property type="entry name" value="PROTEIN_KINASE_ST"/>
    <property type="match status" value="1"/>
</dbReference>
<keyword evidence="15" id="KW-0325">Glycoprotein</keyword>
<name>A0ABD3GZR2_9MARC</name>
<dbReference type="Gene3D" id="3.30.200.20">
    <property type="entry name" value="Phosphorylase Kinase, domain 1"/>
    <property type="match status" value="1"/>
</dbReference>
<dbReference type="GO" id="GO:0004674">
    <property type="term" value="F:protein serine/threonine kinase activity"/>
    <property type="evidence" value="ECO:0007669"/>
    <property type="project" value="UniProtKB-KW"/>
</dbReference>
<evidence type="ECO:0000256" key="16">
    <source>
        <dbReference type="ARBA" id="ARBA00047899"/>
    </source>
</evidence>
<keyword evidence="11 18" id="KW-0067">ATP-binding</keyword>
<feature type="domain" description="Protein kinase" evidence="20">
    <location>
        <begin position="846"/>
        <end position="1131"/>
    </location>
</feature>
<dbReference type="FunFam" id="3.30.200.20:FF:000162">
    <property type="entry name" value="Adenine nucleotide alpha hydrolase-like domain kinase"/>
    <property type="match status" value="1"/>
</dbReference>
<feature type="transmembrane region" description="Helical" evidence="19">
    <location>
        <begin position="21"/>
        <end position="42"/>
    </location>
</feature>
<dbReference type="InterPro" id="IPR001245">
    <property type="entry name" value="Ser-Thr/Tyr_kinase_cat_dom"/>
</dbReference>
<evidence type="ECO:0000256" key="8">
    <source>
        <dbReference type="ARBA" id="ARBA00022737"/>
    </source>
</evidence>
<dbReference type="Gene3D" id="3.80.10.10">
    <property type="entry name" value="Ribonuclease Inhibitor"/>
    <property type="match status" value="2"/>
</dbReference>
<keyword evidence="22" id="KW-1185">Reference proteome</keyword>
<dbReference type="EC" id="2.7.11.1" evidence="2"/>
<keyword evidence="4" id="KW-0433">Leucine-rich repeat</keyword>
<dbReference type="SUPFAM" id="SSF52058">
    <property type="entry name" value="L domain-like"/>
    <property type="match status" value="1"/>
</dbReference>
<evidence type="ECO:0000256" key="9">
    <source>
        <dbReference type="ARBA" id="ARBA00022741"/>
    </source>
</evidence>
<dbReference type="Pfam" id="PF12819">
    <property type="entry name" value="Malectin_like"/>
    <property type="match status" value="1"/>
</dbReference>
<dbReference type="Pfam" id="PF07714">
    <property type="entry name" value="PK_Tyr_Ser-Thr"/>
    <property type="match status" value="1"/>
</dbReference>
<evidence type="ECO:0000256" key="3">
    <source>
        <dbReference type="ARBA" id="ARBA00022527"/>
    </source>
</evidence>
<feature type="transmembrane region" description="Helical" evidence="19">
    <location>
        <begin position="784"/>
        <end position="807"/>
    </location>
</feature>
<evidence type="ECO:0000256" key="12">
    <source>
        <dbReference type="ARBA" id="ARBA00022989"/>
    </source>
</evidence>
<evidence type="ECO:0000256" key="7">
    <source>
        <dbReference type="ARBA" id="ARBA00022729"/>
    </source>
</evidence>
<protein>
    <recommendedName>
        <fullName evidence="2">non-specific serine/threonine protein kinase</fullName>
        <ecNumber evidence="2">2.7.11.1</ecNumber>
    </recommendedName>
</protein>
<dbReference type="AlphaFoldDB" id="A0ABD3GZR2"/>
<comment type="caution">
    <text evidence="21">The sequence shown here is derived from an EMBL/GenBank/DDBJ whole genome shotgun (WGS) entry which is preliminary data.</text>
</comment>
<evidence type="ECO:0000256" key="5">
    <source>
        <dbReference type="ARBA" id="ARBA00022679"/>
    </source>
</evidence>
<dbReference type="InterPro" id="IPR011009">
    <property type="entry name" value="Kinase-like_dom_sf"/>
</dbReference>
<keyword evidence="13 19" id="KW-0472">Membrane</keyword>
<keyword evidence="6 19" id="KW-0812">Transmembrane</keyword>
<feature type="binding site" evidence="18">
    <location>
        <position position="873"/>
    </location>
    <ligand>
        <name>ATP</name>
        <dbReference type="ChEBI" id="CHEBI:30616"/>
    </ligand>
</feature>
<keyword evidence="3" id="KW-0723">Serine/threonine-protein kinase</keyword>
<evidence type="ECO:0000256" key="10">
    <source>
        <dbReference type="ARBA" id="ARBA00022777"/>
    </source>
</evidence>
<dbReference type="FunFam" id="3.80.10.10:FF:000129">
    <property type="entry name" value="Leucine-rich repeat receptor-like kinase"/>
    <property type="match status" value="1"/>
</dbReference>
<reference evidence="21 22" key="1">
    <citation type="submission" date="2024-09" db="EMBL/GenBank/DDBJ databases">
        <title>Chromosome-scale assembly of Riccia sorocarpa.</title>
        <authorList>
            <person name="Paukszto L."/>
        </authorList>
    </citation>
    <scope>NUCLEOTIDE SEQUENCE [LARGE SCALE GENOMIC DNA]</scope>
    <source>
        <strain evidence="21">LP-2024</strain>
        <tissue evidence="21">Aerial parts of the thallus</tissue>
    </source>
</reference>
<dbReference type="PROSITE" id="PS50011">
    <property type="entry name" value="PROTEIN_KINASE_DOM"/>
    <property type="match status" value="1"/>
</dbReference>
<dbReference type="InterPro" id="IPR017441">
    <property type="entry name" value="Protein_kinase_ATP_BS"/>
</dbReference>
<dbReference type="PROSITE" id="PS00107">
    <property type="entry name" value="PROTEIN_KINASE_ATP"/>
    <property type="match status" value="1"/>
</dbReference>
<evidence type="ECO:0000256" key="18">
    <source>
        <dbReference type="PROSITE-ProRule" id="PRU10141"/>
    </source>
</evidence>
<keyword evidence="9 18" id="KW-0547">Nucleotide-binding</keyword>
<keyword evidence="7" id="KW-0732">Signal</keyword>
<dbReference type="Pfam" id="PF00560">
    <property type="entry name" value="LRR_1"/>
    <property type="match status" value="4"/>
</dbReference>
<dbReference type="SUPFAM" id="SSF56112">
    <property type="entry name" value="Protein kinase-like (PK-like)"/>
    <property type="match status" value="1"/>
</dbReference>
<evidence type="ECO:0000256" key="17">
    <source>
        <dbReference type="ARBA" id="ARBA00048679"/>
    </source>
</evidence>
<comment type="catalytic activity">
    <reaction evidence="16">
        <text>L-threonyl-[protein] + ATP = O-phospho-L-threonyl-[protein] + ADP + H(+)</text>
        <dbReference type="Rhea" id="RHEA:46608"/>
        <dbReference type="Rhea" id="RHEA-COMP:11060"/>
        <dbReference type="Rhea" id="RHEA-COMP:11605"/>
        <dbReference type="ChEBI" id="CHEBI:15378"/>
        <dbReference type="ChEBI" id="CHEBI:30013"/>
        <dbReference type="ChEBI" id="CHEBI:30616"/>
        <dbReference type="ChEBI" id="CHEBI:61977"/>
        <dbReference type="ChEBI" id="CHEBI:456216"/>
        <dbReference type="EC" id="2.7.11.1"/>
    </reaction>
</comment>
<gene>
    <name evidence="21" type="ORF">R1sor_002465</name>
</gene>
<dbReference type="GO" id="GO:0005524">
    <property type="term" value="F:ATP binding"/>
    <property type="evidence" value="ECO:0007669"/>
    <property type="project" value="UniProtKB-UniRule"/>
</dbReference>
<evidence type="ECO:0000256" key="15">
    <source>
        <dbReference type="ARBA" id="ARBA00023180"/>
    </source>
</evidence>
<organism evidence="21 22">
    <name type="scientific">Riccia sorocarpa</name>
    <dbReference type="NCBI Taxonomy" id="122646"/>
    <lineage>
        <taxon>Eukaryota</taxon>
        <taxon>Viridiplantae</taxon>
        <taxon>Streptophyta</taxon>
        <taxon>Embryophyta</taxon>
        <taxon>Marchantiophyta</taxon>
        <taxon>Marchantiopsida</taxon>
        <taxon>Marchantiidae</taxon>
        <taxon>Marchantiales</taxon>
        <taxon>Ricciaceae</taxon>
        <taxon>Riccia</taxon>
    </lineage>
</organism>
<evidence type="ECO:0000256" key="13">
    <source>
        <dbReference type="ARBA" id="ARBA00023136"/>
    </source>
</evidence>
<evidence type="ECO:0000256" key="2">
    <source>
        <dbReference type="ARBA" id="ARBA00012513"/>
    </source>
</evidence>
<keyword evidence="10" id="KW-0418">Kinase</keyword>
<evidence type="ECO:0000313" key="21">
    <source>
        <dbReference type="EMBL" id="KAL3684443.1"/>
    </source>
</evidence>
<dbReference type="Gene3D" id="1.10.510.10">
    <property type="entry name" value="Transferase(Phosphotransferase) domain 1"/>
    <property type="match status" value="1"/>
</dbReference>
<proteinExistence type="predicted"/>
<dbReference type="Proteomes" id="UP001633002">
    <property type="component" value="Unassembled WGS sequence"/>
</dbReference>
<dbReference type="InterPro" id="IPR001611">
    <property type="entry name" value="Leu-rich_rpt"/>
</dbReference>
<dbReference type="GO" id="GO:0016020">
    <property type="term" value="C:membrane"/>
    <property type="evidence" value="ECO:0007669"/>
    <property type="project" value="UniProtKB-SubCell"/>
</dbReference>
<dbReference type="PANTHER" id="PTHR45631:SF68">
    <property type="entry name" value="REPEAT FAMILY PROTEIN, PUTATIVE, EXPRESSED-RELATED"/>
    <property type="match status" value="1"/>
</dbReference>
<dbReference type="PANTHER" id="PTHR45631">
    <property type="entry name" value="OS07G0107800 PROTEIN-RELATED"/>
    <property type="match status" value="1"/>
</dbReference>
<keyword evidence="14" id="KW-0675">Receptor</keyword>
<dbReference type="EMBL" id="JBJQOH010000006">
    <property type="protein sequence ID" value="KAL3684443.1"/>
    <property type="molecule type" value="Genomic_DNA"/>
</dbReference>
<dbReference type="InterPro" id="IPR032675">
    <property type="entry name" value="LRR_dom_sf"/>
</dbReference>
<dbReference type="InterPro" id="IPR024788">
    <property type="entry name" value="Malectin-like_Carb-bd_dom"/>
</dbReference>
<evidence type="ECO:0000256" key="4">
    <source>
        <dbReference type="ARBA" id="ARBA00022614"/>
    </source>
</evidence>
<accession>A0ABD3GZR2</accession>
<evidence type="ECO:0000256" key="1">
    <source>
        <dbReference type="ARBA" id="ARBA00004479"/>
    </source>
</evidence>
<keyword evidence="12 19" id="KW-1133">Transmembrane helix</keyword>
<dbReference type="FunFam" id="1.10.510.10:FF:000287">
    <property type="entry name" value="probable LRR receptor-like serine/threonine-protein kinase RKF3"/>
    <property type="match status" value="1"/>
</dbReference>
<dbReference type="InterPro" id="IPR000719">
    <property type="entry name" value="Prot_kinase_dom"/>
</dbReference>